<keyword evidence="1" id="KW-1003">Cell membrane</keyword>
<feature type="compositionally biased region" description="Low complexity" evidence="6">
    <location>
        <begin position="29"/>
        <end position="56"/>
    </location>
</feature>
<dbReference type="InterPro" id="IPR006059">
    <property type="entry name" value="SBP"/>
</dbReference>
<comment type="caution">
    <text evidence="8">The sequence shown here is derived from an EMBL/GenBank/DDBJ whole genome shotgun (WGS) entry which is preliminary data.</text>
</comment>
<evidence type="ECO:0000256" key="2">
    <source>
        <dbReference type="ARBA" id="ARBA00022729"/>
    </source>
</evidence>
<dbReference type="Proteomes" id="UP001652445">
    <property type="component" value="Unassembled WGS sequence"/>
</dbReference>
<feature type="region of interest" description="Disordered" evidence="6">
    <location>
        <begin position="25"/>
        <end position="56"/>
    </location>
</feature>
<dbReference type="Gene3D" id="3.40.190.10">
    <property type="entry name" value="Periplasmic binding protein-like II"/>
    <property type="match status" value="2"/>
</dbReference>
<organism evidence="8 9">
    <name type="scientific">Paenibacillus baimaensis</name>
    <dbReference type="NCBI Taxonomy" id="2982185"/>
    <lineage>
        <taxon>Bacteria</taxon>
        <taxon>Bacillati</taxon>
        <taxon>Bacillota</taxon>
        <taxon>Bacilli</taxon>
        <taxon>Bacillales</taxon>
        <taxon>Paenibacillaceae</taxon>
        <taxon>Paenibacillus</taxon>
    </lineage>
</organism>
<dbReference type="InterPro" id="IPR050490">
    <property type="entry name" value="Bact_solute-bd_prot1"/>
</dbReference>
<name>A0ABT2UII3_9BACL</name>
<dbReference type="Pfam" id="PF01547">
    <property type="entry name" value="SBP_bac_1"/>
    <property type="match status" value="1"/>
</dbReference>
<dbReference type="EMBL" id="JAOQIO010000084">
    <property type="protein sequence ID" value="MCU6794450.1"/>
    <property type="molecule type" value="Genomic_DNA"/>
</dbReference>
<reference evidence="8 9" key="1">
    <citation type="submission" date="2022-09" db="EMBL/GenBank/DDBJ databases">
        <authorList>
            <person name="Han X.L."/>
            <person name="Wang Q."/>
            <person name="Lu T."/>
        </authorList>
    </citation>
    <scope>NUCLEOTIDE SEQUENCE [LARGE SCALE GENOMIC DNA]</scope>
    <source>
        <strain evidence="8 9">WQ 127069</strain>
    </source>
</reference>
<keyword evidence="9" id="KW-1185">Reference proteome</keyword>
<keyword evidence="2 7" id="KW-0732">Signal</keyword>
<sequence>MKKRAYAATLTAIMFGGMIAGCSSGGPSAGTSTPAKDTGGTTAPPSATTPAPAASQQPKAVTFTWLAANRVEGPVKQDWETFKEIEKKTGAKIDFQVISEEALPEKRKIMIATNTVTDFILVPNQDGRDFGPEKVFLNLKDYLDKAPNIKKFFDNNPEAKAQATAANGGYYSMPVLESDPSTKGFNYAWYVRKDLQDKYGLKAPTTVDEFYQYLKALKEKHPDSYPLTFRTPVSSPNLTGIFTVFLRAFTGVEGFINETPGSGGQYEFAGYHKGFKDSLVYMNKLYAEKLLEPEFALLTTAQWEERLLTGKSMVTYFWKADMDPLIEKARKANPNNKDFDMNVIPQFAAEGVKNYQYARPAVGTSGLAISANVKDKDAAIKFMDYLYSEEGTNLMSLGILNKTYKLVDGKPRYMEEFGTSPYVPLRRDWGVWFPNVSINNAIARAAWERGLDAKNKEINASYAKFIIDAPKSIVKNADEQEIEKSKLNNLNKYFDQKLTEFVSGKTPINDQTVAEFIDQSKKQGVDDLLKMYNAAYKRTYGK</sequence>
<evidence type="ECO:0000256" key="4">
    <source>
        <dbReference type="ARBA" id="ARBA00023139"/>
    </source>
</evidence>
<feature type="signal peptide" evidence="7">
    <location>
        <begin position="1"/>
        <end position="20"/>
    </location>
</feature>
<feature type="chain" id="PRO_5047215351" evidence="7">
    <location>
        <begin position="21"/>
        <end position="542"/>
    </location>
</feature>
<keyword evidence="4" id="KW-0564">Palmitate</keyword>
<keyword evidence="5" id="KW-0449">Lipoprotein</keyword>
<dbReference type="SUPFAM" id="SSF53850">
    <property type="entry name" value="Periplasmic binding protein-like II"/>
    <property type="match status" value="1"/>
</dbReference>
<evidence type="ECO:0000256" key="7">
    <source>
        <dbReference type="SAM" id="SignalP"/>
    </source>
</evidence>
<proteinExistence type="predicted"/>
<gene>
    <name evidence="8" type="ORF">OB236_20285</name>
</gene>
<protein>
    <submittedName>
        <fullName evidence="8">Extracellular solute-binding protein</fullName>
    </submittedName>
</protein>
<dbReference type="PROSITE" id="PS51257">
    <property type="entry name" value="PROKAR_LIPOPROTEIN"/>
    <property type="match status" value="1"/>
</dbReference>
<dbReference type="PANTHER" id="PTHR43649">
    <property type="entry name" value="ARABINOSE-BINDING PROTEIN-RELATED"/>
    <property type="match status" value="1"/>
</dbReference>
<evidence type="ECO:0000313" key="8">
    <source>
        <dbReference type="EMBL" id="MCU6794450.1"/>
    </source>
</evidence>
<evidence type="ECO:0000256" key="5">
    <source>
        <dbReference type="ARBA" id="ARBA00023288"/>
    </source>
</evidence>
<evidence type="ECO:0000256" key="6">
    <source>
        <dbReference type="SAM" id="MobiDB-lite"/>
    </source>
</evidence>
<accession>A0ABT2UII3</accession>
<dbReference type="RefSeq" id="WP_076233616.1">
    <property type="nucleotide sequence ID" value="NZ_JAOQIO010000084.1"/>
</dbReference>
<evidence type="ECO:0000256" key="1">
    <source>
        <dbReference type="ARBA" id="ARBA00022475"/>
    </source>
</evidence>
<keyword evidence="3" id="KW-0472">Membrane</keyword>
<evidence type="ECO:0000313" key="9">
    <source>
        <dbReference type="Proteomes" id="UP001652445"/>
    </source>
</evidence>
<evidence type="ECO:0000256" key="3">
    <source>
        <dbReference type="ARBA" id="ARBA00023136"/>
    </source>
</evidence>
<dbReference type="PANTHER" id="PTHR43649:SF33">
    <property type="entry name" value="POLYGALACTURONAN_RHAMNOGALACTURONAN-BINDING PROTEIN YTCQ"/>
    <property type="match status" value="1"/>
</dbReference>